<evidence type="ECO:0000256" key="4">
    <source>
        <dbReference type="HAMAP-Rule" id="MF_01107"/>
    </source>
</evidence>
<dbReference type="NCBIfam" id="TIGR00707">
    <property type="entry name" value="argD"/>
    <property type="match status" value="1"/>
</dbReference>
<dbReference type="InterPro" id="IPR004636">
    <property type="entry name" value="AcOrn/SuccOrn_fam"/>
</dbReference>
<comment type="miscellaneous">
    <text evidence="4">May also have succinyldiaminopimelate aminotransferase activity, thus carrying out the corresponding step in lysine biosynthesis.</text>
</comment>
<keyword evidence="4" id="KW-0028">Amino-acid biosynthesis</keyword>
<comment type="catalytic activity">
    <reaction evidence="4">
        <text>N(2)-acetyl-L-ornithine + 2-oxoglutarate = N-acetyl-L-glutamate 5-semialdehyde + L-glutamate</text>
        <dbReference type="Rhea" id="RHEA:18049"/>
        <dbReference type="ChEBI" id="CHEBI:16810"/>
        <dbReference type="ChEBI" id="CHEBI:29123"/>
        <dbReference type="ChEBI" id="CHEBI:29985"/>
        <dbReference type="ChEBI" id="CHEBI:57805"/>
        <dbReference type="EC" id="2.6.1.11"/>
    </reaction>
</comment>
<evidence type="ECO:0000256" key="1">
    <source>
        <dbReference type="ARBA" id="ARBA00022576"/>
    </source>
</evidence>
<dbReference type="InterPro" id="IPR015421">
    <property type="entry name" value="PyrdxlP-dep_Trfase_major"/>
</dbReference>
<name>A0A839V0T8_9PROT</name>
<dbReference type="HAMAP" id="MF_01107">
    <property type="entry name" value="ArgD_aminotrans_3"/>
    <property type="match status" value="1"/>
</dbReference>
<dbReference type="EMBL" id="JABXXQ010000247">
    <property type="protein sequence ID" value="NVN30924.1"/>
    <property type="molecule type" value="Genomic_DNA"/>
</dbReference>
<dbReference type="InterPro" id="IPR015422">
    <property type="entry name" value="PyrdxlP-dep_Trfase_small"/>
</dbReference>
<dbReference type="Proteomes" id="UP000565205">
    <property type="component" value="Unassembled WGS sequence"/>
</dbReference>
<feature type="binding site" evidence="4">
    <location>
        <position position="271"/>
    </location>
    <ligand>
        <name>N(2)-acetyl-L-ornithine</name>
        <dbReference type="ChEBI" id="CHEBI:57805"/>
    </ligand>
</feature>
<keyword evidence="4" id="KW-0055">Arginine biosynthesis</keyword>
<dbReference type="GO" id="GO:0042802">
    <property type="term" value="F:identical protein binding"/>
    <property type="evidence" value="ECO:0007669"/>
    <property type="project" value="TreeGrafter"/>
</dbReference>
<dbReference type="PROSITE" id="PS00600">
    <property type="entry name" value="AA_TRANSFER_CLASS_3"/>
    <property type="match status" value="1"/>
</dbReference>
<evidence type="ECO:0000313" key="8">
    <source>
        <dbReference type="Proteomes" id="UP000565205"/>
    </source>
</evidence>
<feature type="binding site" evidence="4">
    <location>
        <begin position="96"/>
        <end position="97"/>
    </location>
    <ligand>
        <name>pyridoxal 5'-phosphate</name>
        <dbReference type="ChEBI" id="CHEBI:597326"/>
    </ligand>
</feature>
<sequence length="420" mass="43924">MTSALMPTYNRADLAFERGEGVWLYTAEGRRFLDFASGIATISLGHAHPHLVRTITEQAARVMHVSNLYRVPEAERLAERLCAASFASQVFFCNSGAEANEGLIKLLRRAQAKSGHPERYRVICFDGAFHGRTLATLAATGNAKYLDGFGPEVDGFDHVPFGNLNALRDAIGPQTAGILCEPIQGEGGVRPADTAFLRGLRAAADEFGLFLAFDEVQTGMGRTGKLFAHEWSGVIPDAISTAKGIGGGFPLGAILAREELARHMTAGTHGTTFGGNPLACAAGNAVLDVILAPGFLEGVQQVAAHLHRRLAALAGAMPEVFGGPDSVRGMGLLAGIRANVPNTALQAAALAEGLLVVAAGDNVLRLLPPLIVTEAECDEAVARLGRAGQRVMEQGAEAFGAGYAGLPPVGAEAVVETVRS</sequence>
<dbReference type="InterPro" id="IPR015424">
    <property type="entry name" value="PyrdxlP-dep_Trfase"/>
</dbReference>
<comment type="similarity">
    <text evidence="4">Belongs to the class-III pyridoxal-phosphate-dependent aminotransferase family. ArgD subfamily.</text>
</comment>
<dbReference type="CDD" id="cd00610">
    <property type="entry name" value="OAT_like"/>
    <property type="match status" value="1"/>
</dbReference>
<dbReference type="FunFam" id="3.40.640.10:FF:000004">
    <property type="entry name" value="Acetylornithine aminotransferase"/>
    <property type="match status" value="1"/>
</dbReference>
<organism evidence="5 7">
    <name type="scientific">Endobacter medicaginis</name>
    <dbReference type="NCBI Taxonomy" id="1181271"/>
    <lineage>
        <taxon>Bacteria</taxon>
        <taxon>Pseudomonadati</taxon>
        <taxon>Pseudomonadota</taxon>
        <taxon>Alphaproteobacteria</taxon>
        <taxon>Acetobacterales</taxon>
        <taxon>Acetobacteraceae</taxon>
        <taxon>Endobacter</taxon>
    </lineage>
</organism>
<evidence type="ECO:0000313" key="6">
    <source>
        <dbReference type="EMBL" id="NVN30924.1"/>
    </source>
</evidence>
<dbReference type="RefSeq" id="WP_176624853.1">
    <property type="nucleotide sequence ID" value="NZ_JABXXQ010000247.1"/>
</dbReference>
<dbReference type="Gene3D" id="3.90.1150.10">
    <property type="entry name" value="Aspartate Aminotransferase, domain 1"/>
    <property type="match status" value="1"/>
</dbReference>
<feature type="modified residue" description="N6-(pyridoxal phosphate)lysine" evidence="4">
    <location>
        <position position="243"/>
    </location>
</feature>
<dbReference type="InterPro" id="IPR049704">
    <property type="entry name" value="Aminotrans_3_PPA_site"/>
</dbReference>
<dbReference type="SUPFAM" id="SSF53383">
    <property type="entry name" value="PLP-dependent transferases"/>
    <property type="match status" value="1"/>
</dbReference>
<proteinExistence type="inferred from homology"/>
<feature type="binding site" evidence="4">
    <location>
        <position position="129"/>
    </location>
    <ligand>
        <name>pyridoxal 5'-phosphate</name>
        <dbReference type="ChEBI" id="CHEBI:597326"/>
    </ligand>
</feature>
<dbReference type="UniPathway" id="UPA00068">
    <property type="reaction ID" value="UER00109"/>
</dbReference>
<comment type="subunit">
    <text evidence="4">Homodimer.</text>
</comment>
<keyword evidence="7" id="KW-1185">Reference proteome</keyword>
<keyword evidence="4" id="KW-0963">Cytoplasm</keyword>
<dbReference type="GO" id="GO:0030170">
    <property type="term" value="F:pyridoxal phosphate binding"/>
    <property type="evidence" value="ECO:0007669"/>
    <property type="project" value="InterPro"/>
</dbReference>
<dbReference type="EC" id="2.6.1.11" evidence="4"/>
<dbReference type="Pfam" id="PF00202">
    <property type="entry name" value="Aminotran_3"/>
    <property type="match status" value="1"/>
</dbReference>
<feature type="binding site" evidence="4">
    <location>
        <begin position="214"/>
        <end position="217"/>
    </location>
    <ligand>
        <name>pyridoxal 5'-phosphate</name>
        <dbReference type="ChEBI" id="CHEBI:597326"/>
    </ligand>
</feature>
<gene>
    <name evidence="4" type="primary">argD</name>
    <name evidence="5" type="ORF">FHR90_001876</name>
    <name evidence="6" type="ORF">HUK83_11345</name>
</gene>
<comment type="pathway">
    <text evidence="4">Amino-acid biosynthesis; L-arginine biosynthesis; N(2)-acetyl-L-ornithine from L-glutamate: step 4/4.</text>
</comment>
<protein>
    <recommendedName>
        <fullName evidence="4">Acetylornithine aminotransferase</fullName>
        <shortName evidence="4">ACOAT</shortName>
        <ecNumber evidence="4">2.6.1.11</ecNumber>
    </recommendedName>
</protein>
<feature type="binding site" evidence="4">
    <location>
        <position position="132"/>
    </location>
    <ligand>
        <name>N(2)-acetyl-L-ornithine</name>
        <dbReference type="ChEBI" id="CHEBI:57805"/>
    </ligand>
</feature>
<keyword evidence="2 4" id="KW-0808">Transferase</keyword>
<dbReference type="GO" id="GO:0005737">
    <property type="term" value="C:cytoplasm"/>
    <property type="evidence" value="ECO:0007669"/>
    <property type="project" value="UniProtKB-SubCell"/>
</dbReference>
<dbReference type="GO" id="GO:0003992">
    <property type="term" value="F:N2-acetyl-L-ornithine:2-oxoglutarate 5-aminotransferase activity"/>
    <property type="evidence" value="ECO:0007669"/>
    <property type="project" value="UniProtKB-UniRule"/>
</dbReference>
<dbReference type="Proteomes" id="UP000557688">
    <property type="component" value="Unassembled WGS sequence"/>
</dbReference>
<evidence type="ECO:0000313" key="5">
    <source>
        <dbReference type="EMBL" id="MBB3174040.1"/>
    </source>
</evidence>
<dbReference type="NCBIfam" id="NF002325">
    <property type="entry name" value="PRK01278.1"/>
    <property type="match status" value="1"/>
</dbReference>
<dbReference type="PANTHER" id="PTHR11986:SF113">
    <property type="entry name" value="SUCCINYLORNITHINE TRANSAMINASE"/>
    <property type="match status" value="1"/>
</dbReference>
<dbReference type="PANTHER" id="PTHR11986">
    <property type="entry name" value="AMINOTRANSFERASE CLASS III"/>
    <property type="match status" value="1"/>
</dbReference>
<keyword evidence="3 4" id="KW-0663">Pyridoxal phosphate</keyword>
<dbReference type="GO" id="GO:0006526">
    <property type="term" value="P:L-arginine biosynthetic process"/>
    <property type="evidence" value="ECO:0007669"/>
    <property type="project" value="UniProtKB-UniRule"/>
</dbReference>
<reference evidence="6 8" key="1">
    <citation type="submission" date="2020-06" db="EMBL/GenBank/DDBJ databases">
        <title>Description of novel acetic acid bacteria.</title>
        <authorList>
            <person name="Sombolestani A."/>
        </authorList>
    </citation>
    <scope>NUCLEOTIDE SEQUENCE [LARGE SCALE GENOMIC DNA]</scope>
    <source>
        <strain evidence="6 8">LMG 26838</strain>
    </source>
</reference>
<comment type="cofactor">
    <cofactor evidence="4">
        <name>pyridoxal 5'-phosphate</name>
        <dbReference type="ChEBI" id="CHEBI:597326"/>
    </cofactor>
    <text evidence="4">Binds 1 pyridoxal phosphate per subunit.</text>
</comment>
<dbReference type="Gene3D" id="3.40.640.10">
    <property type="entry name" value="Type I PLP-dependent aspartate aminotransferase-like (Major domain)"/>
    <property type="match status" value="1"/>
</dbReference>
<feature type="binding site" evidence="4">
    <location>
        <position position="272"/>
    </location>
    <ligand>
        <name>pyridoxal 5'-phosphate</name>
        <dbReference type="ChEBI" id="CHEBI:597326"/>
    </ligand>
</feature>
<dbReference type="PIRSF" id="PIRSF000521">
    <property type="entry name" value="Transaminase_4ab_Lys_Orn"/>
    <property type="match status" value="1"/>
</dbReference>
<accession>A0A839V0T8</accession>
<dbReference type="InterPro" id="IPR050103">
    <property type="entry name" value="Class-III_PLP-dep_AT"/>
</dbReference>
<evidence type="ECO:0000256" key="2">
    <source>
        <dbReference type="ARBA" id="ARBA00022679"/>
    </source>
</evidence>
<reference evidence="5 7" key="2">
    <citation type="submission" date="2020-08" db="EMBL/GenBank/DDBJ databases">
        <title>Genomic Encyclopedia of Type Strains, Phase III (KMG-III): the genomes of soil and plant-associated and newly described type strains.</title>
        <authorList>
            <person name="Whitman W."/>
        </authorList>
    </citation>
    <scope>NUCLEOTIDE SEQUENCE [LARGE SCALE GENOMIC DNA]</scope>
    <source>
        <strain evidence="5 7">CECT 8088</strain>
    </source>
</reference>
<keyword evidence="1 4" id="KW-0032">Aminotransferase</keyword>
<dbReference type="EMBL" id="JACHXV010000006">
    <property type="protein sequence ID" value="MBB3174040.1"/>
    <property type="molecule type" value="Genomic_DNA"/>
</dbReference>
<dbReference type="AlphaFoldDB" id="A0A839V0T8"/>
<evidence type="ECO:0000256" key="3">
    <source>
        <dbReference type="ARBA" id="ARBA00022898"/>
    </source>
</evidence>
<comment type="caution">
    <text evidence="5">The sequence shown here is derived from an EMBL/GenBank/DDBJ whole genome shotgun (WGS) entry which is preliminary data.</text>
</comment>
<dbReference type="InterPro" id="IPR005814">
    <property type="entry name" value="Aminotrans_3"/>
</dbReference>
<evidence type="ECO:0000313" key="7">
    <source>
        <dbReference type="Proteomes" id="UP000557688"/>
    </source>
</evidence>
<comment type="subcellular location">
    <subcellularLocation>
        <location evidence="4">Cytoplasm</location>
    </subcellularLocation>
</comment>